<evidence type="ECO:0000313" key="7">
    <source>
        <dbReference type="EMBL" id="MFC5643320.1"/>
    </source>
</evidence>
<evidence type="ECO:0000256" key="2">
    <source>
        <dbReference type="ARBA" id="ARBA00022692"/>
    </source>
</evidence>
<dbReference type="Pfam" id="PF13515">
    <property type="entry name" value="FUSC_2"/>
    <property type="match status" value="1"/>
</dbReference>
<dbReference type="EMBL" id="JBHSOC010000030">
    <property type="protein sequence ID" value="MFC5643320.1"/>
    <property type="molecule type" value="Genomic_DNA"/>
</dbReference>
<dbReference type="RefSeq" id="WP_346141296.1">
    <property type="nucleotide sequence ID" value="NZ_BAAAUA010000004.1"/>
</dbReference>
<feature type="transmembrane region" description="Helical" evidence="5">
    <location>
        <begin position="123"/>
        <end position="144"/>
    </location>
</feature>
<comment type="caution">
    <text evidence="7">The sequence shown here is derived from an EMBL/GenBank/DDBJ whole genome shotgun (WGS) entry which is preliminary data.</text>
</comment>
<gene>
    <name evidence="7" type="ORF">ACFPZF_18390</name>
</gene>
<organism evidence="7 8">
    <name type="scientific">Kitasatospora cinereorecta</name>
    <dbReference type="NCBI Taxonomy" id="285560"/>
    <lineage>
        <taxon>Bacteria</taxon>
        <taxon>Bacillati</taxon>
        <taxon>Actinomycetota</taxon>
        <taxon>Actinomycetes</taxon>
        <taxon>Kitasatosporales</taxon>
        <taxon>Streptomycetaceae</taxon>
        <taxon>Kitasatospora</taxon>
    </lineage>
</organism>
<keyword evidence="3 5" id="KW-1133">Transmembrane helix</keyword>
<keyword evidence="2 5" id="KW-0812">Transmembrane</keyword>
<accession>A0ABW0VBR4</accession>
<dbReference type="Proteomes" id="UP001596066">
    <property type="component" value="Unassembled WGS sequence"/>
</dbReference>
<evidence type="ECO:0000256" key="5">
    <source>
        <dbReference type="SAM" id="Phobius"/>
    </source>
</evidence>
<sequence length="645" mass="65757">MHRPEAARWLKHPLRWQRGPVSGAAVVRGALGMGPLLAAGVASGHPREAVLAGLGAMFAGINDRPGTWRAGVLQMGVPAVGGALGVLLGVVGAAAGWWAVPLLAVVAVASGAVSVAGPVGSAAAVQLLVFAAVGSGMPLAVPAWVKAGSYLAGAGWIVLLRVAWAGAVHGRPTAPGRSGGGGGAGERLAVAAVFDALGDALAAVGTADAESARRRLTAALDRADEALWLRGRLPLPWERRAGRRRLAERFGAAAALCEAAVALLWEGERLPERVTEGPRRLAEAVRNDGVPGPLPTPVADSPARIAFDEAVLAAGLVFGGGSAAAAAQAPGAGRFRRGVAVWGPAGREYGLRVGVCVGASTAVALVLRADHWYWLPATAAFLVKPDYGPLFSRVVNRFAGTAVGVLAFAALAAAVSFAAPGSGWWGPVAAVTAAGMLMPLAVRHFAFQTAVVTLAVLAFVTLGGDTQAAAARLADTAIACAIVLLVGHLPRLVDTRARVGHRTAHALRHTLRYLDHVITTPVHGRDPRQRADLRRAAYHALAEARAAAESAAAELRTRPDPDWLRIAAGAERIADAATACAVRLEHGAPVPGQETVRRVTAVLAEVAAVVDGTGGRVVVAGEAEGCLTLDGILDEAERLSVLAAG</sequence>
<evidence type="ECO:0000256" key="4">
    <source>
        <dbReference type="ARBA" id="ARBA00023136"/>
    </source>
</evidence>
<evidence type="ECO:0000256" key="1">
    <source>
        <dbReference type="ARBA" id="ARBA00004141"/>
    </source>
</evidence>
<evidence type="ECO:0000256" key="3">
    <source>
        <dbReference type="ARBA" id="ARBA00022989"/>
    </source>
</evidence>
<name>A0ABW0VBR4_9ACTN</name>
<feature type="transmembrane region" description="Helical" evidence="5">
    <location>
        <begin position="449"/>
        <end position="470"/>
    </location>
</feature>
<proteinExistence type="predicted"/>
<feature type="transmembrane region" description="Helical" evidence="5">
    <location>
        <begin position="97"/>
        <end position="116"/>
    </location>
</feature>
<feature type="domain" description="Integral membrane bound transporter" evidence="6">
    <location>
        <begin position="361"/>
        <end position="486"/>
    </location>
</feature>
<keyword evidence="4 5" id="KW-0472">Membrane</keyword>
<reference evidence="8" key="1">
    <citation type="journal article" date="2019" name="Int. J. Syst. Evol. Microbiol.">
        <title>The Global Catalogue of Microorganisms (GCM) 10K type strain sequencing project: providing services to taxonomists for standard genome sequencing and annotation.</title>
        <authorList>
            <consortium name="The Broad Institute Genomics Platform"/>
            <consortium name="The Broad Institute Genome Sequencing Center for Infectious Disease"/>
            <person name="Wu L."/>
            <person name="Ma J."/>
        </authorList>
    </citation>
    <scope>NUCLEOTIDE SEQUENCE [LARGE SCALE GENOMIC DNA]</scope>
    <source>
        <strain evidence="8">CGMCC 4.1622</strain>
    </source>
</reference>
<protein>
    <submittedName>
        <fullName evidence="7">FUSC family protein</fullName>
    </submittedName>
</protein>
<evidence type="ECO:0000259" key="6">
    <source>
        <dbReference type="Pfam" id="PF13515"/>
    </source>
</evidence>
<feature type="transmembrane region" description="Helical" evidence="5">
    <location>
        <begin position="398"/>
        <end position="418"/>
    </location>
</feature>
<comment type="subcellular location">
    <subcellularLocation>
        <location evidence="1">Membrane</location>
        <topology evidence="1">Multi-pass membrane protein</topology>
    </subcellularLocation>
</comment>
<evidence type="ECO:0000313" key="8">
    <source>
        <dbReference type="Proteomes" id="UP001596066"/>
    </source>
</evidence>
<feature type="transmembrane region" description="Helical" evidence="5">
    <location>
        <begin position="72"/>
        <end position="91"/>
    </location>
</feature>
<keyword evidence="8" id="KW-1185">Reference proteome</keyword>
<dbReference type="InterPro" id="IPR049453">
    <property type="entry name" value="Memb_transporter_dom"/>
</dbReference>